<dbReference type="FunFam" id="2.40.70.10:FF:000046">
    <property type="entry name" value="Aspartic proteinase PCS1"/>
    <property type="match status" value="1"/>
</dbReference>
<dbReference type="PROSITE" id="PS51767">
    <property type="entry name" value="PEPTIDASE_A1"/>
    <property type="match status" value="1"/>
</dbReference>
<dbReference type="InterPro" id="IPR021109">
    <property type="entry name" value="Peptidase_aspartic_dom_sf"/>
</dbReference>
<keyword evidence="3" id="KW-0064">Aspartyl protease</keyword>
<evidence type="ECO:0000259" key="7">
    <source>
        <dbReference type="PROSITE" id="PS51767"/>
    </source>
</evidence>
<keyword evidence="2" id="KW-0645">Protease</keyword>
<dbReference type="InterPro" id="IPR033121">
    <property type="entry name" value="PEPTIDASE_A1"/>
</dbReference>
<feature type="domain" description="Peptidase A1" evidence="7">
    <location>
        <begin position="47"/>
        <end position="409"/>
    </location>
</feature>
<evidence type="ECO:0000256" key="4">
    <source>
        <dbReference type="ARBA" id="ARBA00022801"/>
    </source>
</evidence>
<dbReference type="InterPro" id="IPR034161">
    <property type="entry name" value="Pepsin-like_plant"/>
</dbReference>
<dbReference type="Gene3D" id="2.40.70.10">
    <property type="entry name" value="Acid Proteases"/>
    <property type="match status" value="2"/>
</dbReference>
<feature type="active site" evidence="6">
    <location>
        <position position="65"/>
    </location>
</feature>
<keyword evidence="9" id="KW-1185">Reference proteome</keyword>
<dbReference type="Pfam" id="PF14541">
    <property type="entry name" value="TAXi_C"/>
    <property type="match status" value="1"/>
</dbReference>
<organism evidence="8 9">
    <name type="scientific">Thalictrum thalictroides</name>
    <name type="common">Rue-anemone</name>
    <name type="synonym">Anemone thalictroides</name>
    <dbReference type="NCBI Taxonomy" id="46969"/>
    <lineage>
        <taxon>Eukaryota</taxon>
        <taxon>Viridiplantae</taxon>
        <taxon>Streptophyta</taxon>
        <taxon>Embryophyta</taxon>
        <taxon>Tracheophyta</taxon>
        <taxon>Spermatophyta</taxon>
        <taxon>Magnoliopsida</taxon>
        <taxon>Ranunculales</taxon>
        <taxon>Ranunculaceae</taxon>
        <taxon>Thalictroideae</taxon>
        <taxon>Thalictrum</taxon>
    </lineage>
</organism>
<proteinExistence type="inferred from homology"/>
<evidence type="ECO:0000256" key="3">
    <source>
        <dbReference type="ARBA" id="ARBA00022750"/>
    </source>
</evidence>
<dbReference type="SUPFAM" id="SSF50630">
    <property type="entry name" value="Acid proteases"/>
    <property type="match status" value="1"/>
</dbReference>
<dbReference type="Proteomes" id="UP000554482">
    <property type="component" value="Unassembled WGS sequence"/>
</dbReference>
<comment type="caution">
    <text evidence="8">The sequence shown here is derived from an EMBL/GenBank/DDBJ whole genome shotgun (WGS) entry which is preliminary data.</text>
</comment>
<reference evidence="8 9" key="1">
    <citation type="submission" date="2020-06" db="EMBL/GenBank/DDBJ databases">
        <title>Transcriptomic and genomic resources for Thalictrum thalictroides and T. hernandezii: Facilitating candidate gene discovery in an emerging model plant lineage.</title>
        <authorList>
            <person name="Arias T."/>
            <person name="Riano-Pachon D.M."/>
            <person name="Di Stilio V.S."/>
        </authorList>
    </citation>
    <scope>NUCLEOTIDE SEQUENCE [LARGE SCALE GENOMIC DNA]</scope>
    <source>
        <strain evidence="9">cv. WT478/WT964</strain>
        <tissue evidence="8">Leaves</tissue>
    </source>
</reference>
<dbReference type="AlphaFoldDB" id="A0A7J6V8M2"/>
<name>A0A7J6V8M2_THATH</name>
<evidence type="ECO:0000313" key="8">
    <source>
        <dbReference type="EMBL" id="KAF5180540.1"/>
    </source>
</evidence>
<keyword evidence="5" id="KW-0325">Glycoprotein</keyword>
<comment type="similarity">
    <text evidence="1">Belongs to the peptidase A1 family.</text>
</comment>
<dbReference type="InterPro" id="IPR032861">
    <property type="entry name" value="TAXi_N"/>
</dbReference>
<evidence type="ECO:0000256" key="1">
    <source>
        <dbReference type="ARBA" id="ARBA00007447"/>
    </source>
</evidence>
<accession>A0A7J6V8M2</accession>
<dbReference type="InterPro" id="IPR032799">
    <property type="entry name" value="TAXi_C"/>
</dbReference>
<dbReference type="InterPro" id="IPR001461">
    <property type="entry name" value="Aspartic_peptidase_A1"/>
</dbReference>
<dbReference type="PANTHER" id="PTHR47965:SF77">
    <property type="entry name" value="ASPARTIC PROTEINASE PCS1"/>
    <property type="match status" value="1"/>
</dbReference>
<evidence type="ECO:0000256" key="5">
    <source>
        <dbReference type="ARBA" id="ARBA00023180"/>
    </source>
</evidence>
<keyword evidence="4" id="KW-0378">Hydrolase</keyword>
<dbReference type="PANTHER" id="PTHR47965">
    <property type="entry name" value="ASPARTYL PROTEASE-RELATED"/>
    <property type="match status" value="1"/>
</dbReference>
<dbReference type="GO" id="GO:0004190">
    <property type="term" value="F:aspartic-type endopeptidase activity"/>
    <property type="evidence" value="ECO:0007669"/>
    <property type="project" value="UniProtKB-KW"/>
</dbReference>
<evidence type="ECO:0000256" key="2">
    <source>
        <dbReference type="ARBA" id="ARBA00022670"/>
    </source>
</evidence>
<protein>
    <submittedName>
        <fullName evidence="8">Aspartic proteinase PCS1-like</fullName>
    </submittedName>
</protein>
<feature type="active site" evidence="6">
    <location>
        <position position="278"/>
    </location>
</feature>
<sequence>MFLFLQSKPSLSSSFSTTNTLVLPLKTQVIPSPRSLTKLSFHHNVSLTVSFSIGTPPQAVSMVIDTGSELSWLHCKKTPILKTTFNPLLSSSYSPIPCTSSTCKTQTKDLSIPVSCDSKKLCHAILTYADFSSTEGNLAHETFHIGGSVIPSTVFGCMDQSSTTHSSEEDSITTGLLGMNRGSLSFVSQMGFPKFSYCISDHDSSGVLLLGGDGDSSLSWLKPLSYTPLIQITTPLPYFDRVAYTVQLEQIRVGTKALPLPKSVFVPDHTGAGQTMIDSGTQFTFLLGPVYTALRNEFLEQTKTVLKVLDDSNFVFQQTMDLCYLVPINQVKLPVLPSVSLMFGGAEMSVSGERLLYRVPNEVRAGNSIYCFTFGNSDLLGIEAYVIGHHHQHNMWVEFDLKNSRMGIAPIRCDLASQKLGMGQ</sequence>
<dbReference type="OrthoDB" id="2747330at2759"/>
<gene>
    <name evidence="8" type="ORF">FRX31_029873</name>
</gene>
<evidence type="ECO:0000313" key="9">
    <source>
        <dbReference type="Proteomes" id="UP000554482"/>
    </source>
</evidence>
<dbReference type="FunFam" id="2.40.70.10:FF:000073">
    <property type="entry name" value="Aspartic proteinase PCS1"/>
    <property type="match status" value="1"/>
</dbReference>
<evidence type="ECO:0000256" key="6">
    <source>
        <dbReference type="PIRSR" id="PIRSR601461-1"/>
    </source>
</evidence>
<dbReference type="EMBL" id="JABWDY010037284">
    <property type="protein sequence ID" value="KAF5180540.1"/>
    <property type="molecule type" value="Genomic_DNA"/>
</dbReference>
<dbReference type="GO" id="GO:0006508">
    <property type="term" value="P:proteolysis"/>
    <property type="evidence" value="ECO:0007669"/>
    <property type="project" value="UniProtKB-KW"/>
</dbReference>
<dbReference type="Pfam" id="PF14543">
    <property type="entry name" value="TAXi_N"/>
    <property type="match status" value="1"/>
</dbReference>
<dbReference type="PRINTS" id="PR00792">
    <property type="entry name" value="PEPSIN"/>
</dbReference>
<dbReference type="CDD" id="cd05476">
    <property type="entry name" value="pepsin_A_like_plant"/>
    <property type="match status" value="1"/>
</dbReference>